<dbReference type="RefSeq" id="WP_201081875.1">
    <property type="nucleotide sequence ID" value="NZ_CP067421.1"/>
</dbReference>
<proteinExistence type="predicted"/>
<evidence type="ECO:0000313" key="4">
    <source>
        <dbReference type="Proteomes" id="UP000595197"/>
    </source>
</evidence>
<keyword evidence="3" id="KW-0614">Plasmid</keyword>
<keyword evidence="4" id="KW-1185">Reference proteome</keyword>
<feature type="region of interest" description="Disordered" evidence="1">
    <location>
        <begin position="377"/>
        <end position="422"/>
    </location>
</feature>
<dbReference type="SUPFAM" id="SSF109709">
    <property type="entry name" value="KorB DNA-binding domain-like"/>
    <property type="match status" value="1"/>
</dbReference>
<dbReference type="SMART" id="SM00470">
    <property type="entry name" value="ParB"/>
    <property type="match status" value="1"/>
</dbReference>
<gene>
    <name evidence="3" type="ORF">IGS68_30195</name>
</gene>
<name>A0ABX7BG37_9PROT</name>
<dbReference type="InterPro" id="IPR003115">
    <property type="entry name" value="ParB_N"/>
</dbReference>
<reference evidence="3" key="1">
    <citation type="submission" date="2021-02" db="EMBL/GenBank/DDBJ databases">
        <title>Skermanella TT6 skin isolate.</title>
        <authorList>
            <person name="Lee K."/>
            <person name="Ganzorig M."/>
        </authorList>
    </citation>
    <scope>NUCLEOTIDE SEQUENCE</scope>
    <source>
        <strain evidence="3">TT6</strain>
    </source>
</reference>
<evidence type="ECO:0000313" key="3">
    <source>
        <dbReference type="EMBL" id="QQP92735.1"/>
    </source>
</evidence>
<sequence>MPDFPLSMLRHSPRNMRSVRKDDGLDELAASMRERVARGQPPLIQNLRGCRISPKKIEIHAGGRRLSALLRLRREKVIPASLPVPVELDRPEDAVEISMVENQMRIPPHPYDQVAGFRKLAEQGLDPDRIAQRFGARASWVRQRLALAGLHPDLLDLLKRDELPIACAQALTLTADQDRQLDCWRQLPPWQRDAWQIRRLLRDARTPVGAALFPIADYVAAGGVIERDLFDERDQGTIGSPALFAAMQRAEVDRRIAALKAEGWAEVIECDPGLGLSRHARDLNLEEMACAGERGLTEEEEAERRRLMALIRETPDPGDPAEERDARQAGIDAERRLEALDTLAKSGVYSPEQRAAGVVLVLYAPPGSLQVREGYARRADGPAPSAGAPDGRPGDAGSGDASAPGDPAGADGAPEGPDGGRPYAAAVLQSLAAAKSHALQDLVSGDPETAVRIAVHQLIDGGSRLNPGPAGADRVGLRMVEHVFARENPVLDDGLREVLGRIGLADTAVVPAARDDAHARRHPERWRALLDAPYPLVLQAFALLVARGVGVQAGTMRSPEMYAAVARAGRLRMADRWRPDARFLEGLTKAQIHAILTGNGLGALSERWRECRKPDLVEHMAKLFGGCPPAGCGPALQAACLDLVADWVPAGLDFDVPGPDPGPVREAAE</sequence>
<protein>
    <submittedName>
        <fullName evidence="3">ParB N-terminal domain-containing protein</fullName>
    </submittedName>
</protein>
<dbReference type="Proteomes" id="UP000595197">
    <property type="component" value="Plasmid pTT6-1"/>
</dbReference>
<dbReference type="EMBL" id="CP067421">
    <property type="protein sequence ID" value="QQP92735.1"/>
    <property type="molecule type" value="Genomic_DNA"/>
</dbReference>
<dbReference type="PANTHER" id="PTHR33375:SF7">
    <property type="entry name" value="CHROMOSOME 2-PARTITIONING PROTEIN PARB-RELATED"/>
    <property type="match status" value="1"/>
</dbReference>
<feature type="compositionally biased region" description="Low complexity" evidence="1">
    <location>
        <begin position="398"/>
        <end position="422"/>
    </location>
</feature>
<evidence type="ECO:0000256" key="1">
    <source>
        <dbReference type="SAM" id="MobiDB-lite"/>
    </source>
</evidence>
<accession>A0ABX7BG37</accession>
<dbReference type="InterPro" id="IPR036086">
    <property type="entry name" value="ParB/Sulfiredoxin_sf"/>
</dbReference>
<dbReference type="Pfam" id="PF02195">
    <property type="entry name" value="ParB_N"/>
    <property type="match status" value="1"/>
</dbReference>
<geneLocation type="plasmid" evidence="3 4">
    <name>pTT6-1</name>
</geneLocation>
<organism evidence="3 4">
    <name type="scientific">Skermanella cutis</name>
    <dbReference type="NCBI Taxonomy" id="2775420"/>
    <lineage>
        <taxon>Bacteria</taxon>
        <taxon>Pseudomonadati</taxon>
        <taxon>Pseudomonadota</taxon>
        <taxon>Alphaproteobacteria</taxon>
        <taxon>Rhodospirillales</taxon>
        <taxon>Azospirillaceae</taxon>
        <taxon>Skermanella</taxon>
    </lineage>
</organism>
<feature type="domain" description="ParB-like N-terminal" evidence="2">
    <location>
        <begin position="2"/>
        <end position="103"/>
    </location>
</feature>
<evidence type="ECO:0000259" key="2">
    <source>
        <dbReference type="SMART" id="SM00470"/>
    </source>
</evidence>
<dbReference type="InterPro" id="IPR050336">
    <property type="entry name" value="Chromosome_partition/occlusion"/>
</dbReference>
<dbReference type="PANTHER" id="PTHR33375">
    <property type="entry name" value="CHROMOSOME-PARTITIONING PROTEIN PARB-RELATED"/>
    <property type="match status" value="1"/>
</dbReference>
<dbReference type="SUPFAM" id="SSF110849">
    <property type="entry name" value="ParB/Sulfiredoxin"/>
    <property type="match status" value="1"/>
</dbReference>
<feature type="compositionally biased region" description="Low complexity" evidence="1">
    <location>
        <begin position="381"/>
        <end position="391"/>
    </location>
</feature>
<dbReference type="Gene3D" id="1.10.10.2830">
    <property type="match status" value="1"/>
</dbReference>